<proteinExistence type="predicted"/>
<organism evidence="1">
    <name type="scientific">Phage sp. ctIHi3</name>
    <dbReference type="NCBI Taxonomy" id="2825791"/>
    <lineage>
        <taxon>Viruses</taxon>
    </lineage>
</organism>
<evidence type="ECO:0000313" key="1">
    <source>
        <dbReference type="EMBL" id="DAE14409.1"/>
    </source>
</evidence>
<sequence>MEKRKINITQEEMIAYAVAVALSEYDRTLKNQLSEHGIVLKNLFEEKQEYDFSQYFEKP</sequence>
<protein>
    <submittedName>
        <fullName evidence="1">Uncharacterized protein</fullName>
    </submittedName>
</protein>
<name>A0A8S5Q6E1_9VIRU</name>
<reference evidence="1" key="1">
    <citation type="journal article" date="2021" name="Proc. Natl. Acad. Sci. U.S.A.">
        <title>A Catalog of Tens of Thousands of Viruses from Human Metagenomes Reveals Hidden Associations with Chronic Diseases.</title>
        <authorList>
            <person name="Tisza M.J."/>
            <person name="Buck C.B."/>
        </authorList>
    </citation>
    <scope>NUCLEOTIDE SEQUENCE</scope>
    <source>
        <strain evidence="1">CtIHi3</strain>
    </source>
</reference>
<accession>A0A8S5Q6E1</accession>
<dbReference type="EMBL" id="BK015582">
    <property type="protein sequence ID" value="DAE14409.1"/>
    <property type="molecule type" value="Genomic_DNA"/>
</dbReference>